<dbReference type="EMBL" id="PDWZ02000009">
    <property type="protein sequence ID" value="KAB2102624.1"/>
    <property type="molecule type" value="Genomic_DNA"/>
</dbReference>
<keyword evidence="2" id="KW-1185">Reference proteome</keyword>
<protein>
    <submittedName>
        <fullName evidence="1">Uncharacterized protein</fullName>
    </submittedName>
</protein>
<evidence type="ECO:0000313" key="2">
    <source>
        <dbReference type="Proteomes" id="UP000293547"/>
    </source>
</evidence>
<name>A0ACB6FDY1_9PLEO</name>
<sequence length="124" mass="13898">MPPKRAAKRKATDDEIASRNAATAKSIALEIEKFVMSREISHEAIKGIRTLFNSFVEADASHQDSNKSDSSAPDLNDFEIEDDDYEKAMKVEGGYERRVEKAHIYLAIKVAREEEIRAGDVQGQ</sequence>
<organism evidence="1 2">
    <name type="scientific">Alternaria gaisen</name>
    <dbReference type="NCBI Taxonomy" id="167740"/>
    <lineage>
        <taxon>Eukaryota</taxon>
        <taxon>Fungi</taxon>
        <taxon>Dikarya</taxon>
        <taxon>Ascomycota</taxon>
        <taxon>Pezizomycotina</taxon>
        <taxon>Dothideomycetes</taxon>
        <taxon>Pleosporomycetidae</taxon>
        <taxon>Pleosporales</taxon>
        <taxon>Pleosporineae</taxon>
        <taxon>Pleosporaceae</taxon>
        <taxon>Alternaria</taxon>
        <taxon>Alternaria sect. Alternaria</taxon>
    </lineage>
</organism>
<evidence type="ECO:0000313" key="1">
    <source>
        <dbReference type="EMBL" id="KAB2102624.1"/>
    </source>
</evidence>
<dbReference type="Proteomes" id="UP000293547">
    <property type="component" value="Unassembled WGS sequence"/>
</dbReference>
<gene>
    <name evidence="1" type="ORF">AG0111_0g8703</name>
</gene>
<comment type="caution">
    <text evidence="1">The sequence shown here is derived from an EMBL/GenBank/DDBJ whole genome shotgun (WGS) entry which is preliminary data.</text>
</comment>
<accession>A0ACB6FDY1</accession>
<proteinExistence type="predicted"/>
<reference evidence="1 2" key="1">
    <citation type="journal article" date="2019" name="bioRxiv">
        <title>Genomics, evolutionary history and diagnostics of the Alternaria alternata species group including apple and Asian pear pathotypes.</title>
        <authorList>
            <person name="Armitage A.D."/>
            <person name="Cockerton H.M."/>
            <person name="Sreenivasaprasad S."/>
            <person name="Woodhall J.W."/>
            <person name="Lane C.R."/>
            <person name="Harrison R.J."/>
            <person name="Clarkson J.P."/>
        </authorList>
    </citation>
    <scope>NUCLEOTIDE SEQUENCE [LARGE SCALE GENOMIC DNA]</scope>
    <source>
        <strain evidence="1 2">FERA 650</strain>
    </source>
</reference>